<organism evidence="1 2">
    <name type="scientific">Trichonephila clavipes</name>
    <name type="common">Golden silk orbweaver</name>
    <name type="synonym">Nephila clavipes</name>
    <dbReference type="NCBI Taxonomy" id="2585209"/>
    <lineage>
        <taxon>Eukaryota</taxon>
        <taxon>Metazoa</taxon>
        <taxon>Ecdysozoa</taxon>
        <taxon>Arthropoda</taxon>
        <taxon>Chelicerata</taxon>
        <taxon>Arachnida</taxon>
        <taxon>Araneae</taxon>
        <taxon>Araneomorphae</taxon>
        <taxon>Entelegynae</taxon>
        <taxon>Araneoidea</taxon>
        <taxon>Nephilidae</taxon>
        <taxon>Trichonephila</taxon>
    </lineage>
</organism>
<accession>A0A8X6VXH8</accession>
<dbReference type="AlphaFoldDB" id="A0A8X6VXH8"/>
<evidence type="ECO:0000313" key="1">
    <source>
        <dbReference type="EMBL" id="GFY24269.1"/>
    </source>
</evidence>
<sequence>MFSFSQIKKGTSMELTKRNKRSSKKKVRISLFDLDVCSYRVLPNSTDKFKEMIVDSVETTNDHRTWSLKQRLVEVIRKNCYEVCDVEWNEKVQ</sequence>
<reference evidence="1" key="1">
    <citation type="submission" date="2020-08" db="EMBL/GenBank/DDBJ databases">
        <title>Multicomponent nature underlies the extraordinary mechanical properties of spider dragline silk.</title>
        <authorList>
            <person name="Kono N."/>
            <person name="Nakamura H."/>
            <person name="Mori M."/>
            <person name="Yoshida Y."/>
            <person name="Ohtoshi R."/>
            <person name="Malay A.D."/>
            <person name="Moran D.A.P."/>
            <person name="Tomita M."/>
            <person name="Numata K."/>
            <person name="Arakawa K."/>
        </authorList>
    </citation>
    <scope>NUCLEOTIDE SEQUENCE</scope>
</reference>
<gene>
    <name evidence="1" type="ORF">TNCV_1013181</name>
</gene>
<proteinExistence type="predicted"/>
<keyword evidence="2" id="KW-1185">Reference proteome</keyword>
<comment type="caution">
    <text evidence="1">The sequence shown here is derived from an EMBL/GenBank/DDBJ whole genome shotgun (WGS) entry which is preliminary data.</text>
</comment>
<dbReference type="EMBL" id="BMAU01021369">
    <property type="protein sequence ID" value="GFY24269.1"/>
    <property type="molecule type" value="Genomic_DNA"/>
</dbReference>
<protein>
    <submittedName>
        <fullName evidence="1">Uncharacterized protein</fullName>
    </submittedName>
</protein>
<evidence type="ECO:0000313" key="2">
    <source>
        <dbReference type="Proteomes" id="UP000887159"/>
    </source>
</evidence>
<dbReference type="Proteomes" id="UP000887159">
    <property type="component" value="Unassembled WGS sequence"/>
</dbReference>
<name>A0A8X6VXH8_TRICX</name>